<dbReference type="Proteomes" id="UP000276133">
    <property type="component" value="Unassembled WGS sequence"/>
</dbReference>
<evidence type="ECO:0000313" key="2">
    <source>
        <dbReference type="Proteomes" id="UP000276133"/>
    </source>
</evidence>
<accession>A0A3M7RWT5</accession>
<organism evidence="1 2">
    <name type="scientific">Brachionus plicatilis</name>
    <name type="common">Marine rotifer</name>
    <name type="synonym">Brachionus muelleri</name>
    <dbReference type="NCBI Taxonomy" id="10195"/>
    <lineage>
        <taxon>Eukaryota</taxon>
        <taxon>Metazoa</taxon>
        <taxon>Spiralia</taxon>
        <taxon>Gnathifera</taxon>
        <taxon>Rotifera</taxon>
        <taxon>Eurotatoria</taxon>
        <taxon>Monogononta</taxon>
        <taxon>Pseudotrocha</taxon>
        <taxon>Ploima</taxon>
        <taxon>Brachionidae</taxon>
        <taxon>Brachionus</taxon>
    </lineage>
</organism>
<dbReference type="AlphaFoldDB" id="A0A3M7RWT5"/>
<keyword evidence="2" id="KW-1185">Reference proteome</keyword>
<comment type="caution">
    <text evidence="1">The sequence shown here is derived from an EMBL/GenBank/DDBJ whole genome shotgun (WGS) entry which is preliminary data.</text>
</comment>
<dbReference type="EMBL" id="REGN01002476">
    <property type="protein sequence ID" value="RNA27900.1"/>
    <property type="molecule type" value="Genomic_DNA"/>
</dbReference>
<proteinExistence type="predicted"/>
<evidence type="ECO:0000313" key="1">
    <source>
        <dbReference type="EMBL" id="RNA27900.1"/>
    </source>
</evidence>
<protein>
    <submittedName>
        <fullName evidence="1">Uncharacterized protein</fullName>
    </submittedName>
</protein>
<name>A0A3M7RWT5_BRAPC</name>
<sequence length="70" mass="8591">MDNEYYINLRTTAKTDIIYLNRFRNILHDKNNFVQFKRYAILFEVDNSFHKNLFLPFAFLVMTHQIEKCL</sequence>
<gene>
    <name evidence="1" type="ORF">BpHYR1_030469</name>
</gene>
<reference evidence="1 2" key="1">
    <citation type="journal article" date="2018" name="Sci. Rep.">
        <title>Genomic signatures of local adaptation to the degree of environmental predictability in rotifers.</title>
        <authorList>
            <person name="Franch-Gras L."/>
            <person name="Hahn C."/>
            <person name="Garcia-Roger E.M."/>
            <person name="Carmona M.J."/>
            <person name="Serra M."/>
            <person name="Gomez A."/>
        </authorList>
    </citation>
    <scope>NUCLEOTIDE SEQUENCE [LARGE SCALE GENOMIC DNA]</scope>
    <source>
        <strain evidence="1">HYR1</strain>
    </source>
</reference>